<reference evidence="1 2" key="1">
    <citation type="journal article" date="2018" name="J. Allergy Clin. Immunol.">
        <title>High-quality assembly of Dermatophagoides pteronyssinus genome and transcriptome reveals a wide range of novel allergens.</title>
        <authorList>
            <person name="Liu X.Y."/>
            <person name="Yang K.Y."/>
            <person name="Wang M.Q."/>
            <person name="Kwok J.S."/>
            <person name="Zeng X."/>
            <person name="Yang Z."/>
            <person name="Xiao X.J."/>
            <person name="Lau C.P."/>
            <person name="Li Y."/>
            <person name="Huang Z.M."/>
            <person name="Ba J.G."/>
            <person name="Yim A.K."/>
            <person name="Ouyang C.Y."/>
            <person name="Ngai S.M."/>
            <person name="Chan T.F."/>
            <person name="Leung E.L."/>
            <person name="Liu L."/>
            <person name="Liu Z.G."/>
            <person name="Tsui S.K."/>
        </authorList>
    </citation>
    <scope>NUCLEOTIDE SEQUENCE [LARGE SCALE GENOMIC DNA]</scope>
    <source>
        <strain evidence="1">Derp</strain>
    </source>
</reference>
<protein>
    <submittedName>
        <fullName evidence="1">Uncharacterized protein</fullName>
    </submittedName>
</protein>
<evidence type="ECO:0000313" key="1">
    <source>
        <dbReference type="EMBL" id="KAH9419753.1"/>
    </source>
</evidence>
<accession>A0ABQ8JAY8</accession>
<dbReference type="Proteomes" id="UP000887458">
    <property type="component" value="Unassembled WGS sequence"/>
</dbReference>
<evidence type="ECO:0000313" key="2">
    <source>
        <dbReference type="Proteomes" id="UP000887458"/>
    </source>
</evidence>
<reference evidence="1 2" key="2">
    <citation type="journal article" date="2022" name="Mol. Biol. Evol.">
        <title>Comparative Genomics Reveals Insights into the Divergent Evolution of Astigmatic Mites and Household Pest Adaptations.</title>
        <authorList>
            <person name="Xiong Q."/>
            <person name="Wan A.T."/>
            <person name="Liu X."/>
            <person name="Fung C.S."/>
            <person name="Xiao X."/>
            <person name="Malainual N."/>
            <person name="Hou J."/>
            <person name="Wang L."/>
            <person name="Wang M."/>
            <person name="Yang K.Y."/>
            <person name="Cui Y."/>
            <person name="Leung E.L."/>
            <person name="Nong W."/>
            <person name="Shin S.K."/>
            <person name="Au S.W."/>
            <person name="Jeong K.Y."/>
            <person name="Chew F.T."/>
            <person name="Hui J.H."/>
            <person name="Leung T.F."/>
            <person name="Tungtrongchitr A."/>
            <person name="Zhong N."/>
            <person name="Liu Z."/>
            <person name="Tsui S.K."/>
        </authorList>
    </citation>
    <scope>NUCLEOTIDE SEQUENCE [LARGE SCALE GENOMIC DNA]</scope>
    <source>
        <strain evidence="1">Derp</strain>
    </source>
</reference>
<dbReference type="EMBL" id="NJHN03000054">
    <property type="protein sequence ID" value="KAH9419753.1"/>
    <property type="molecule type" value="Genomic_DNA"/>
</dbReference>
<keyword evidence="2" id="KW-1185">Reference proteome</keyword>
<proteinExistence type="predicted"/>
<comment type="caution">
    <text evidence="1">The sequence shown here is derived from an EMBL/GenBank/DDBJ whole genome shotgun (WGS) entry which is preliminary data.</text>
</comment>
<sequence>MTNPIESITSNDNSIVVVVDDDDIMIKSNPIMIEKTINFNSNDHHIENRFSINDRISNTFEQRQQQQQQKFTNQFEITDSNRNQKIISSKYELLLLIEQFKQGISIEIFRQLFNEWEMKYLDNQ</sequence>
<organism evidence="1 2">
    <name type="scientific">Dermatophagoides pteronyssinus</name>
    <name type="common">European house dust mite</name>
    <dbReference type="NCBI Taxonomy" id="6956"/>
    <lineage>
        <taxon>Eukaryota</taxon>
        <taxon>Metazoa</taxon>
        <taxon>Ecdysozoa</taxon>
        <taxon>Arthropoda</taxon>
        <taxon>Chelicerata</taxon>
        <taxon>Arachnida</taxon>
        <taxon>Acari</taxon>
        <taxon>Acariformes</taxon>
        <taxon>Sarcoptiformes</taxon>
        <taxon>Astigmata</taxon>
        <taxon>Psoroptidia</taxon>
        <taxon>Analgoidea</taxon>
        <taxon>Pyroglyphidae</taxon>
        <taxon>Dermatophagoidinae</taxon>
        <taxon>Dermatophagoides</taxon>
    </lineage>
</organism>
<gene>
    <name evidence="1" type="ORF">DERP_001584</name>
</gene>
<name>A0ABQ8JAY8_DERPT</name>